<comment type="similarity">
    <text evidence="1">Belongs to the nuclear import and ribosome assembly adapter family.</text>
</comment>
<accession>A0A2U1J4Y8</accession>
<dbReference type="Proteomes" id="UP000245591">
    <property type="component" value="Unassembled WGS sequence"/>
</dbReference>
<dbReference type="InterPro" id="IPR011989">
    <property type="entry name" value="ARM-like"/>
</dbReference>
<dbReference type="GO" id="GO:0042273">
    <property type="term" value="P:ribosomal large subunit biogenesis"/>
    <property type="evidence" value="ECO:0007669"/>
    <property type="project" value="TreeGrafter"/>
</dbReference>
<protein>
    <recommendedName>
        <fullName evidence="4">ARM repeat-containing protein</fullName>
    </recommendedName>
</protein>
<dbReference type="GO" id="GO:0006606">
    <property type="term" value="P:protein import into nucleus"/>
    <property type="evidence" value="ECO:0007669"/>
    <property type="project" value="TreeGrafter"/>
</dbReference>
<dbReference type="GO" id="GO:0051082">
    <property type="term" value="F:unfolded protein binding"/>
    <property type="evidence" value="ECO:0007669"/>
    <property type="project" value="TreeGrafter"/>
</dbReference>
<reference evidence="2 3" key="1">
    <citation type="journal article" date="2018" name="MBio">
        <title>Comparative Genomics Reveals the Core Gene Toolbox for the Fungus-Insect Symbiosis.</title>
        <authorList>
            <person name="Wang Y."/>
            <person name="Stata M."/>
            <person name="Wang W."/>
            <person name="Stajich J.E."/>
            <person name="White M.M."/>
            <person name="Moncalvo J.M."/>
        </authorList>
    </citation>
    <scope>NUCLEOTIDE SEQUENCE [LARGE SCALE GENOMIC DNA]</scope>
    <source>
        <strain evidence="2 3">AUS-126-30</strain>
    </source>
</reference>
<evidence type="ECO:0008006" key="4">
    <source>
        <dbReference type="Google" id="ProtNLM"/>
    </source>
</evidence>
<dbReference type="PANTHER" id="PTHR13347:SF1">
    <property type="entry name" value="HEAT REPEAT-CONTAINING PROTEIN 3"/>
    <property type="match status" value="1"/>
</dbReference>
<dbReference type="EMBL" id="MBFU01000365">
    <property type="protein sequence ID" value="PWA00023.1"/>
    <property type="molecule type" value="Genomic_DNA"/>
</dbReference>
<dbReference type="PANTHER" id="PTHR13347">
    <property type="entry name" value="HEAT REPEAT-CONTAINING PROTEIN 3"/>
    <property type="match status" value="1"/>
</dbReference>
<dbReference type="InterPro" id="IPR052616">
    <property type="entry name" value="SYO1-like"/>
</dbReference>
<proteinExistence type="inferred from homology"/>
<dbReference type="AlphaFoldDB" id="A0A2U1J4Y8"/>
<dbReference type="Gene3D" id="1.25.10.10">
    <property type="entry name" value="Leucine-rich Repeat Variant"/>
    <property type="match status" value="1"/>
</dbReference>
<dbReference type="InterPro" id="IPR016024">
    <property type="entry name" value="ARM-type_fold"/>
</dbReference>
<sequence>MGKAAASKASKSRKVRLNASSNLGVPVNTNLLQIVSDSNLQNSDPKTSNPESGTPVVLKKLESIQVNERVWAVASLGQLLTSKDTNTIKLLLKHEAVGKLVKTLLDADQEVVLESTGALRNLVGAEEFFIGGEDKPSENSLFDLRLVSEQLFSNLSFIVKKLEPILKQSVEQLKLSKTNTTPSDQNRMNISEQRVLFGIFENIFLLIQTLCQNYTSGIHLANNLKVLPAFVYIITNSSYFSSSLVYAAGSCLYTMSESNKPLEIDFLQNDNNLEMANALLNTLGNNKTACLEENTKSSKDNSQSEKSGLFVRILAGATLSNLQKSRLFIESQSKNEPKWDDGSVNRVLLEVISGFIQYNIQSKVTEAISLVNIISNTKNIARKDNTTNNQLETNIDSIKNNDDFSGIVEFNIAKLDSILNNTSNIQLALELAANIFSEEGLEVSYENEPDNLDELEEDGFDELDMAEVLGSDGTMAQSVWNEAEPVIKVFVNNIVPALLNLINPCEELVELQKKVGLVMKAGPTAENSINQNNIDELLLAESVVVAFLNISSAAFACFNNFLSVVEQEYQQFTSSNTSSIDKNSQKYHLINNIPSWWLSVLQSTAICYKTIEFGNNSCNDNTNIRSSPFEQQMYQVYNTLHLSWCEVMERSLSCLWTMSRFALVLVQLDEDTINGFIGIYNLDGIPPSLKTACVGILGKIAQLQPGQIGLNKIVGNFLVTNVIQLNLTNLGKDVLENTNKKKLMENSFSKDPKCL</sequence>
<gene>
    <name evidence="2" type="ORF">BB558_003935</name>
</gene>
<organism evidence="2 3">
    <name type="scientific">Smittium angustum</name>
    <dbReference type="NCBI Taxonomy" id="133377"/>
    <lineage>
        <taxon>Eukaryota</taxon>
        <taxon>Fungi</taxon>
        <taxon>Fungi incertae sedis</taxon>
        <taxon>Zoopagomycota</taxon>
        <taxon>Kickxellomycotina</taxon>
        <taxon>Harpellomycetes</taxon>
        <taxon>Harpellales</taxon>
        <taxon>Legeriomycetaceae</taxon>
        <taxon>Smittium</taxon>
    </lineage>
</organism>
<evidence type="ECO:0000256" key="1">
    <source>
        <dbReference type="ARBA" id="ARBA00049983"/>
    </source>
</evidence>
<evidence type="ECO:0000313" key="2">
    <source>
        <dbReference type="EMBL" id="PWA00023.1"/>
    </source>
</evidence>
<name>A0A2U1J4Y8_SMIAN</name>
<evidence type="ECO:0000313" key="3">
    <source>
        <dbReference type="Proteomes" id="UP000245591"/>
    </source>
</evidence>
<dbReference type="SUPFAM" id="SSF48371">
    <property type="entry name" value="ARM repeat"/>
    <property type="match status" value="1"/>
</dbReference>
<comment type="caution">
    <text evidence="2">The sequence shown here is derived from an EMBL/GenBank/DDBJ whole genome shotgun (WGS) entry which is preliminary data.</text>
</comment>
<keyword evidence="3" id="KW-1185">Reference proteome</keyword>